<feature type="transmembrane region" description="Helical" evidence="1">
    <location>
        <begin position="87"/>
        <end position="109"/>
    </location>
</feature>
<dbReference type="InterPro" id="IPR007820">
    <property type="entry name" value="AbrB_fam"/>
</dbReference>
<dbReference type="PANTHER" id="PTHR38457">
    <property type="entry name" value="REGULATOR ABRB-RELATED"/>
    <property type="match status" value="1"/>
</dbReference>
<proteinExistence type="predicted"/>
<dbReference type="PIRSF" id="PIRSF038991">
    <property type="entry name" value="Protein_AbrB"/>
    <property type="match status" value="1"/>
</dbReference>
<keyword evidence="1" id="KW-0472">Membrane</keyword>
<sequence length="353" mass="36056">MGPGILAGFEHRTALALLIGLAGGVIAYAIGLPLPWMLGPMIANVAAAMLRAPVKGPAGLRHIVVPVIGVLLGSGVTADMFGLISTWVLTLVLLPPFLLAAAGVSFVIYRRIGGYDPVTAYYAAMPGGLNEMILLGGEAGGSERQIALAHAARVMIVITFVALYFGLVLGVSAGGSDGANWTGFGALTLRDYAVLGLCAVAGAWLGKIARLPAAPVFGPMILSGIAHYTALVTVPPPSLFVIAAQVTIGTVIGTRFVGARLADLGRELGLAALSSGIMLIVALGFAEVIVLAGGMPLAQAFLAYAPGGLTEMSLLTLAMGQDATYVSVIHVIRITLVIAVAPLVFAMIRKPSL</sequence>
<dbReference type="KEGG" id="lvs:LOKVESSMR4R_03311"/>
<evidence type="ECO:0000256" key="1">
    <source>
        <dbReference type="SAM" id="Phobius"/>
    </source>
</evidence>
<feature type="transmembrane region" description="Helical" evidence="1">
    <location>
        <begin position="216"/>
        <end position="234"/>
    </location>
</feature>
<evidence type="ECO:0000313" key="2">
    <source>
        <dbReference type="EMBL" id="ARU02584.1"/>
    </source>
</evidence>
<feature type="transmembrane region" description="Helical" evidence="1">
    <location>
        <begin position="192"/>
        <end position="209"/>
    </location>
</feature>
<keyword evidence="3" id="KW-1185">Reference proteome</keyword>
<keyword evidence="2" id="KW-0560">Oxidoreductase</keyword>
<feature type="transmembrane region" description="Helical" evidence="1">
    <location>
        <begin position="12"/>
        <end position="30"/>
    </location>
</feature>
<name>A0A1Y0EG18_9RHOB</name>
<dbReference type="NCBIfam" id="TIGR03082">
    <property type="entry name" value="Gneg_AbrB_dup"/>
    <property type="match status" value="1"/>
</dbReference>
<feature type="transmembrane region" description="Helical" evidence="1">
    <location>
        <begin position="154"/>
        <end position="172"/>
    </location>
</feature>
<dbReference type="Pfam" id="PF05145">
    <property type="entry name" value="AbrB"/>
    <property type="match status" value="1"/>
</dbReference>
<feature type="transmembrane region" description="Helical" evidence="1">
    <location>
        <begin position="240"/>
        <end position="258"/>
    </location>
</feature>
<keyword evidence="1" id="KW-0812">Transmembrane</keyword>
<organism evidence="2 3">
    <name type="scientific">Yoonia vestfoldensis</name>
    <dbReference type="NCBI Taxonomy" id="245188"/>
    <lineage>
        <taxon>Bacteria</taxon>
        <taxon>Pseudomonadati</taxon>
        <taxon>Pseudomonadota</taxon>
        <taxon>Alphaproteobacteria</taxon>
        <taxon>Rhodobacterales</taxon>
        <taxon>Paracoccaceae</taxon>
        <taxon>Yoonia</taxon>
    </lineage>
</organism>
<reference evidence="2 3" key="1">
    <citation type="submission" date="2017-05" db="EMBL/GenBank/DDBJ databases">
        <title>Genome Sequence of Loktanella vestfoldensis Strain SMR4r Isolated from a Culture of the Diatom Skeletonema marinoi.</title>
        <authorList>
            <person name="Topel M."/>
            <person name="Pinder M.I.M."/>
            <person name="Johansson O.N."/>
            <person name="Kourtchenko O."/>
            <person name="Godhe A."/>
            <person name="Clarke A.K."/>
        </authorList>
    </citation>
    <scope>NUCLEOTIDE SEQUENCE [LARGE SCALE GENOMIC DNA]</scope>
    <source>
        <strain evidence="2 3">SMR4r</strain>
    </source>
</reference>
<dbReference type="RefSeq" id="WP_237331824.1">
    <property type="nucleotide sequence ID" value="NZ_CP021431.1"/>
</dbReference>
<dbReference type="GO" id="GO:0016020">
    <property type="term" value="C:membrane"/>
    <property type="evidence" value="ECO:0007669"/>
    <property type="project" value="InterPro"/>
</dbReference>
<dbReference type="Proteomes" id="UP000195273">
    <property type="component" value="Chromosome"/>
</dbReference>
<evidence type="ECO:0000313" key="3">
    <source>
        <dbReference type="Proteomes" id="UP000195273"/>
    </source>
</evidence>
<keyword evidence="2" id="KW-0503">Monooxygenase</keyword>
<feature type="transmembrane region" description="Helical" evidence="1">
    <location>
        <begin position="270"/>
        <end position="303"/>
    </location>
</feature>
<dbReference type="InterPro" id="IPR017516">
    <property type="entry name" value="AbrB_dup"/>
</dbReference>
<feature type="transmembrane region" description="Helical" evidence="1">
    <location>
        <begin position="323"/>
        <end position="348"/>
    </location>
</feature>
<accession>A0A1Y0EG18</accession>
<dbReference type="AlphaFoldDB" id="A0A1Y0EG18"/>
<dbReference type="GO" id="GO:0010468">
    <property type="term" value="P:regulation of gene expression"/>
    <property type="evidence" value="ECO:0007669"/>
    <property type="project" value="InterPro"/>
</dbReference>
<feature type="transmembrane region" description="Helical" evidence="1">
    <location>
        <begin position="63"/>
        <end position="81"/>
    </location>
</feature>
<gene>
    <name evidence="2" type="ORF">LOKVESSMR4R_03311</name>
</gene>
<dbReference type="STRING" id="1122181.GCA_000382265_02308"/>
<dbReference type="PANTHER" id="PTHR38457:SF1">
    <property type="entry name" value="REGULATOR ABRB-RELATED"/>
    <property type="match status" value="1"/>
</dbReference>
<protein>
    <submittedName>
        <fullName evidence="2">Putative ammonia monooxygenase</fullName>
    </submittedName>
</protein>
<dbReference type="GO" id="GO:0004497">
    <property type="term" value="F:monooxygenase activity"/>
    <property type="evidence" value="ECO:0007669"/>
    <property type="project" value="UniProtKB-KW"/>
</dbReference>
<keyword evidence="1" id="KW-1133">Transmembrane helix</keyword>
<dbReference type="EMBL" id="CP021431">
    <property type="protein sequence ID" value="ARU02584.1"/>
    <property type="molecule type" value="Genomic_DNA"/>
</dbReference>